<accession>A0A443IMH0</accession>
<feature type="signal peptide" evidence="2">
    <location>
        <begin position="1"/>
        <end position="29"/>
    </location>
</feature>
<dbReference type="PANTHER" id="PTHR47197">
    <property type="entry name" value="PROTEIN NIRF"/>
    <property type="match status" value="1"/>
</dbReference>
<dbReference type="RefSeq" id="WP_128270766.1">
    <property type="nucleotide sequence ID" value="NZ_SAUW01000028.1"/>
</dbReference>
<protein>
    <submittedName>
        <fullName evidence="3">YncE family protein</fullName>
    </submittedName>
</protein>
<name>A0A443IMH0_9RHOB</name>
<dbReference type="Gene3D" id="2.130.10.10">
    <property type="entry name" value="YVTN repeat-like/Quinoprotein amine dehydrogenase"/>
    <property type="match status" value="1"/>
</dbReference>
<organism evidence="3 4">
    <name type="scientific">Paenirhodobacter populi</name>
    <dbReference type="NCBI Taxonomy" id="2306993"/>
    <lineage>
        <taxon>Bacteria</taxon>
        <taxon>Pseudomonadati</taxon>
        <taxon>Pseudomonadota</taxon>
        <taxon>Alphaproteobacteria</taxon>
        <taxon>Rhodobacterales</taxon>
        <taxon>Rhodobacter group</taxon>
        <taxon>Paenirhodobacter</taxon>
    </lineage>
</organism>
<evidence type="ECO:0000256" key="1">
    <source>
        <dbReference type="SAM" id="MobiDB-lite"/>
    </source>
</evidence>
<dbReference type="EMBL" id="SAUW01000028">
    <property type="protein sequence ID" value="RWR06363.1"/>
    <property type="molecule type" value="Genomic_DNA"/>
</dbReference>
<feature type="region of interest" description="Disordered" evidence="1">
    <location>
        <begin position="191"/>
        <end position="227"/>
    </location>
</feature>
<dbReference type="InterPro" id="IPR011048">
    <property type="entry name" value="Haem_d1_sf"/>
</dbReference>
<reference evidence="3 4" key="2">
    <citation type="submission" date="2019-01" db="EMBL/GenBank/DDBJ databases">
        <authorList>
            <person name="Li Y."/>
        </authorList>
    </citation>
    <scope>NUCLEOTIDE SEQUENCE [LARGE SCALE GENOMIC DNA]</scope>
    <source>
        <strain evidence="3 4">2D-5</strain>
    </source>
</reference>
<feature type="chain" id="PRO_5019050816" evidence="2">
    <location>
        <begin position="30"/>
        <end position="491"/>
    </location>
</feature>
<keyword evidence="4" id="KW-1185">Reference proteome</keyword>
<evidence type="ECO:0000256" key="2">
    <source>
        <dbReference type="SAM" id="SignalP"/>
    </source>
</evidence>
<comment type="caution">
    <text evidence="3">The sequence shown here is derived from an EMBL/GenBank/DDBJ whole genome shotgun (WGS) entry which is preliminary data.</text>
</comment>
<dbReference type="PANTHER" id="PTHR47197:SF3">
    <property type="entry name" value="DIHYDRO-HEME D1 DEHYDROGENASE"/>
    <property type="match status" value="1"/>
</dbReference>
<dbReference type="InterPro" id="IPR015943">
    <property type="entry name" value="WD40/YVTN_repeat-like_dom_sf"/>
</dbReference>
<dbReference type="Proteomes" id="UP000285710">
    <property type="component" value="Unassembled WGS sequence"/>
</dbReference>
<sequence length="491" mass="50610">MPKHSRLALRNLLGGSALLLALAAAPVLADTVFTPTGNGFAGQVRAASAQQGSPIYPGSKATIAGQGLVPGQQITLMRGATVLNAAGPITVDADGKFSFEVDVDEEAAPGLQPVVVIAEKPAAASVVDLKVSPDVPVSGTDNFSVLSEKVTRGLYQVAYSPASNAVFVASAVGRPPVKESAVTRIDADTLKITAQVTPPEAPAPARSAEGGPQGGPPSAGPAGGQPDDGRPALFAVYGIGVDDANGNVWVTNSRQNTVAVYKQSDLSLVKQFEPGAVNHARDVLVDEANGRAYASATRTGNIEVFDTRTLEKLEPIVIRSAQRGGEFSAMALDVDPKDGRLVTVSMSTNEAALVDLASGEVKVFPLPGAKGASGVAYDPQDGLIFVVSQQTDNLLIVKADSGEVLHDVKTGAQPLNVAFEPVSRLAYVANRGSGTITVVDTAGKIVANLDAGNLPNQLRADGKGNVWAVNKSRGEDDPDGDRVWKITPVAH</sequence>
<evidence type="ECO:0000313" key="4">
    <source>
        <dbReference type="Proteomes" id="UP000285710"/>
    </source>
</evidence>
<proteinExistence type="predicted"/>
<dbReference type="AlphaFoldDB" id="A0A443IMH0"/>
<reference evidence="3 4" key="1">
    <citation type="submission" date="2019-01" db="EMBL/GenBank/DDBJ databases">
        <title>Sinorhodobacter populi sp. nov. isolated from the symptomatic bark tissue of Populus euramericana canker.</title>
        <authorList>
            <person name="Xu G."/>
        </authorList>
    </citation>
    <scope>NUCLEOTIDE SEQUENCE [LARGE SCALE GENOMIC DNA]</scope>
    <source>
        <strain evidence="3 4">2D-5</strain>
    </source>
</reference>
<dbReference type="SUPFAM" id="SSF51004">
    <property type="entry name" value="C-terminal (heme d1) domain of cytochrome cd1-nitrite reductase"/>
    <property type="match status" value="1"/>
</dbReference>
<dbReference type="InterPro" id="IPR051200">
    <property type="entry name" value="Host-pathogen_enzymatic-act"/>
</dbReference>
<keyword evidence="2" id="KW-0732">Signal</keyword>
<gene>
    <name evidence="3" type="ORF">D2T33_18465</name>
</gene>
<evidence type="ECO:0000313" key="3">
    <source>
        <dbReference type="EMBL" id="RWR06363.1"/>
    </source>
</evidence>